<keyword evidence="3" id="KW-1185">Reference proteome</keyword>
<sequence>MPGLYESPVPENAPGMAPVRPEDGPQDEGELKELPEFDELVGGGW</sequence>
<name>A0ABW7YKV9_9ACTN</name>
<reference evidence="2 3" key="1">
    <citation type="submission" date="2024-10" db="EMBL/GenBank/DDBJ databases">
        <title>The Natural Products Discovery Center: Release of the First 8490 Sequenced Strains for Exploring Actinobacteria Biosynthetic Diversity.</title>
        <authorList>
            <person name="Kalkreuter E."/>
            <person name="Kautsar S.A."/>
            <person name="Yang D."/>
            <person name="Bader C.D."/>
            <person name="Teijaro C.N."/>
            <person name="Fluegel L."/>
            <person name="Davis C.M."/>
            <person name="Simpson J.R."/>
            <person name="Lauterbach L."/>
            <person name="Steele A.D."/>
            <person name="Gui C."/>
            <person name="Meng S."/>
            <person name="Li G."/>
            <person name="Viehrig K."/>
            <person name="Ye F."/>
            <person name="Su P."/>
            <person name="Kiefer A.F."/>
            <person name="Nichols A."/>
            <person name="Cepeda A.J."/>
            <person name="Yan W."/>
            <person name="Fan B."/>
            <person name="Jiang Y."/>
            <person name="Adhikari A."/>
            <person name="Zheng C.-J."/>
            <person name="Schuster L."/>
            <person name="Cowan T.M."/>
            <person name="Smanski M.J."/>
            <person name="Chevrette M.G."/>
            <person name="De Carvalho L.P.S."/>
            <person name="Shen B."/>
        </authorList>
    </citation>
    <scope>NUCLEOTIDE SEQUENCE [LARGE SCALE GENOMIC DNA]</scope>
    <source>
        <strain evidence="2 3">NPDC050545</strain>
    </source>
</reference>
<comment type="caution">
    <text evidence="2">The sequence shown here is derived from an EMBL/GenBank/DDBJ whole genome shotgun (WGS) entry which is preliminary data.</text>
</comment>
<dbReference type="RefSeq" id="WP_397077764.1">
    <property type="nucleotide sequence ID" value="NZ_JBITGY010000001.1"/>
</dbReference>
<evidence type="ECO:0000256" key="1">
    <source>
        <dbReference type="SAM" id="MobiDB-lite"/>
    </source>
</evidence>
<evidence type="ECO:0000313" key="3">
    <source>
        <dbReference type="Proteomes" id="UP001612741"/>
    </source>
</evidence>
<accession>A0ABW7YKV9</accession>
<evidence type="ECO:0000313" key="2">
    <source>
        <dbReference type="EMBL" id="MFI6495948.1"/>
    </source>
</evidence>
<organism evidence="2 3">
    <name type="scientific">Nonomuraea typhae</name>
    <dbReference type="NCBI Taxonomy" id="2603600"/>
    <lineage>
        <taxon>Bacteria</taxon>
        <taxon>Bacillati</taxon>
        <taxon>Actinomycetota</taxon>
        <taxon>Actinomycetes</taxon>
        <taxon>Streptosporangiales</taxon>
        <taxon>Streptosporangiaceae</taxon>
        <taxon>Nonomuraea</taxon>
    </lineage>
</organism>
<proteinExistence type="predicted"/>
<dbReference type="EMBL" id="JBITGY010000001">
    <property type="protein sequence ID" value="MFI6495948.1"/>
    <property type="molecule type" value="Genomic_DNA"/>
</dbReference>
<dbReference type="Proteomes" id="UP001612741">
    <property type="component" value="Unassembled WGS sequence"/>
</dbReference>
<protein>
    <submittedName>
        <fullName evidence="2">Uncharacterized protein</fullName>
    </submittedName>
</protein>
<gene>
    <name evidence="2" type="ORF">ACIBG2_01105</name>
</gene>
<feature type="region of interest" description="Disordered" evidence="1">
    <location>
        <begin position="1"/>
        <end position="45"/>
    </location>
</feature>